<feature type="transmembrane region" description="Helical" evidence="6">
    <location>
        <begin position="40"/>
        <end position="58"/>
    </location>
</feature>
<evidence type="ECO:0000256" key="4">
    <source>
        <dbReference type="ARBA" id="ARBA00022989"/>
    </source>
</evidence>
<evidence type="ECO:0000256" key="5">
    <source>
        <dbReference type="ARBA" id="ARBA00023136"/>
    </source>
</evidence>
<name>A0ABV1H878_9FIRM</name>
<evidence type="ECO:0000256" key="6">
    <source>
        <dbReference type="SAM" id="Phobius"/>
    </source>
</evidence>
<dbReference type="Proteomes" id="UP001546774">
    <property type="component" value="Unassembled WGS sequence"/>
</dbReference>
<dbReference type="EMBL" id="JBBMFS010000014">
    <property type="protein sequence ID" value="MEQ2555919.1"/>
    <property type="molecule type" value="Genomic_DNA"/>
</dbReference>
<evidence type="ECO:0000256" key="3">
    <source>
        <dbReference type="ARBA" id="ARBA00022692"/>
    </source>
</evidence>
<feature type="transmembrane region" description="Helical" evidence="6">
    <location>
        <begin position="137"/>
        <end position="156"/>
    </location>
</feature>
<reference evidence="8" key="1">
    <citation type="submission" date="2024-03" db="EMBL/GenBank/DDBJ databases">
        <title>Human intestinal bacterial collection.</title>
        <authorList>
            <person name="Pauvert C."/>
            <person name="Hitch T.C.A."/>
            <person name="Clavel T."/>
        </authorList>
    </citation>
    <scope>NUCLEOTIDE SEQUENCE [LARGE SCALE GENOMIC DNA]</scope>
    <source>
        <strain evidence="8">CLA-AA-H89B</strain>
    </source>
</reference>
<dbReference type="Pfam" id="PF04138">
    <property type="entry name" value="GtrA_DPMS_TM"/>
    <property type="match status" value="1"/>
</dbReference>
<dbReference type="PANTHER" id="PTHR38459:SF1">
    <property type="entry name" value="PROPHAGE BACTOPRENOL-LINKED GLUCOSE TRANSLOCASE HOMOLOG"/>
    <property type="match status" value="1"/>
</dbReference>
<comment type="subcellular location">
    <subcellularLocation>
        <location evidence="1">Membrane</location>
        <topology evidence="1">Multi-pass membrane protein</topology>
    </subcellularLocation>
</comment>
<dbReference type="InterPro" id="IPR051401">
    <property type="entry name" value="GtrA_CellWall_Glycosyl"/>
</dbReference>
<comment type="caution">
    <text evidence="8">The sequence shown here is derived from an EMBL/GenBank/DDBJ whole genome shotgun (WGS) entry which is preliminary data.</text>
</comment>
<feature type="transmembrane region" description="Helical" evidence="6">
    <location>
        <begin position="78"/>
        <end position="101"/>
    </location>
</feature>
<protein>
    <submittedName>
        <fullName evidence="8">GtrA family protein</fullName>
    </submittedName>
</protein>
<proteinExistence type="inferred from homology"/>
<comment type="similarity">
    <text evidence="2">Belongs to the GtrA family.</text>
</comment>
<gene>
    <name evidence="8" type="ORF">WMO37_13050</name>
</gene>
<organism evidence="8 9">
    <name type="scientific">Lachnospira intestinalis</name>
    <dbReference type="NCBI Taxonomy" id="3133158"/>
    <lineage>
        <taxon>Bacteria</taxon>
        <taxon>Bacillati</taxon>
        <taxon>Bacillota</taxon>
        <taxon>Clostridia</taxon>
        <taxon>Lachnospirales</taxon>
        <taxon>Lachnospiraceae</taxon>
        <taxon>Lachnospira</taxon>
    </lineage>
</organism>
<evidence type="ECO:0000313" key="8">
    <source>
        <dbReference type="EMBL" id="MEQ2555919.1"/>
    </source>
</evidence>
<evidence type="ECO:0000256" key="1">
    <source>
        <dbReference type="ARBA" id="ARBA00004141"/>
    </source>
</evidence>
<dbReference type="PANTHER" id="PTHR38459">
    <property type="entry name" value="PROPHAGE BACTOPRENOL-LINKED GLUCOSE TRANSLOCASE HOMOLOG"/>
    <property type="match status" value="1"/>
</dbReference>
<feature type="transmembrane region" description="Helical" evidence="6">
    <location>
        <begin position="12"/>
        <end position="34"/>
    </location>
</feature>
<evidence type="ECO:0000313" key="9">
    <source>
        <dbReference type="Proteomes" id="UP001546774"/>
    </source>
</evidence>
<evidence type="ECO:0000259" key="7">
    <source>
        <dbReference type="Pfam" id="PF04138"/>
    </source>
</evidence>
<accession>A0ABV1H878</accession>
<sequence>MSEKNKALINQIIRFGLVGISNTIVSYVIYAVAFALTDNYFLANVLSWLLSVLHAYIWQNVFVFKEDKNAQKRVWWKVLLKTYAAYAFTGLLLNNLLLWLWVDVIDISRFCTGIANGLTGIGIVLTDRELSGYLGPVLNMFVTIPVNFVMNKFWAYRQKE</sequence>
<keyword evidence="9" id="KW-1185">Reference proteome</keyword>
<feature type="domain" description="GtrA/DPMS transmembrane" evidence="7">
    <location>
        <begin position="14"/>
        <end position="155"/>
    </location>
</feature>
<evidence type="ECO:0000256" key="2">
    <source>
        <dbReference type="ARBA" id="ARBA00009399"/>
    </source>
</evidence>
<keyword evidence="5 6" id="KW-0472">Membrane</keyword>
<keyword evidence="3 6" id="KW-0812">Transmembrane</keyword>
<keyword evidence="4 6" id="KW-1133">Transmembrane helix</keyword>
<dbReference type="InterPro" id="IPR007267">
    <property type="entry name" value="GtrA_DPMS_TM"/>
</dbReference>